<dbReference type="PANTHER" id="PTHR12993:SF11">
    <property type="entry name" value="N-ACETYLGLUCOSAMINYL-PHOSPHATIDYLINOSITOL DE-N-ACETYLASE"/>
    <property type="match status" value="1"/>
</dbReference>
<dbReference type="InterPro" id="IPR024078">
    <property type="entry name" value="LmbE-like_dom_sf"/>
</dbReference>
<reference evidence="1 2" key="1">
    <citation type="submission" date="2014-08" db="EMBL/GenBank/DDBJ databases">
        <title>Comparative genomics of the Paenibacillus odorifer group.</title>
        <authorList>
            <person name="den Bakker H.C."/>
            <person name="Tsai Y.-C."/>
            <person name="Martin N."/>
            <person name="Korlach J."/>
            <person name="Wiedmann M."/>
        </authorList>
    </citation>
    <scope>NUCLEOTIDE SEQUENCE [LARGE SCALE GENOMIC DNA]</scope>
    <source>
        <strain evidence="1 2">DSM 14472</strain>
    </source>
</reference>
<dbReference type="PANTHER" id="PTHR12993">
    <property type="entry name" value="N-ACETYLGLUCOSAMINYL-PHOSPHATIDYLINOSITOL DE-N-ACETYLASE-RELATED"/>
    <property type="match status" value="1"/>
</dbReference>
<accession>A0A089LY35</accession>
<name>A0A089LY35_9BACL</name>
<protein>
    <recommendedName>
        <fullName evidence="3">GlcNAc-PI de-N-acetylase</fullName>
    </recommendedName>
</protein>
<dbReference type="Pfam" id="PF02585">
    <property type="entry name" value="PIG-L"/>
    <property type="match status" value="1"/>
</dbReference>
<dbReference type="Proteomes" id="UP000029507">
    <property type="component" value="Chromosome"/>
</dbReference>
<dbReference type="SUPFAM" id="SSF102588">
    <property type="entry name" value="LmbE-like"/>
    <property type="match status" value="1"/>
</dbReference>
<dbReference type="AlphaFoldDB" id="A0A089LY35"/>
<dbReference type="STRING" id="169760.PSTEL_19970"/>
<dbReference type="EMBL" id="CP009286">
    <property type="protein sequence ID" value="AIQ65055.1"/>
    <property type="molecule type" value="Genomic_DNA"/>
</dbReference>
<dbReference type="HOGENOM" id="CLU_049311_3_0_9"/>
<evidence type="ECO:0000313" key="2">
    <source>
        <dbReference type="Proteomes" id="UP000029507"/>
    </source>
</evidence>
<evidence type="ECO:0000313" key="1">
    <source>
        <dbReference type="EMBL" id="AIQ65055.1"/>
    </source>
</evidence>
<dbReference type="GO" id="GO:0016811">
    <property type="term" value="F:hydrolase activity, acting on carbon-nitrogen (but not peptide) bonds, in linear amides"/>
    <property type="evidence" value="ECO:0007669"/>
    <property type="project" value="TreeGrafter"/>
</dbReference>
<proteinExistence type="predicted"/>
<dbReference type="KEGG" id="pste:PSTEL_19970"/>
<gene>
    <name evidence="1" type="ORF">PSTEL_19970</name>
</gene>
<dbReference type="Gene3D" id="3.40.50.10320">
    <property type="entry name" value="LmbE-like"/>
    <property type="match status" value="1"/>
</dbReference>
<evidence type="ECO:0008006" key="3">
    <source>
        <dbReference type="Google" id="ProtNLM"/>
    </source>
</evidence>
<keyword evidence="2" id="KW-1185">Reference proteome</keyword>
<organism evidence="1 2">
    <name type="scientific">Paenibacillus stellifer</name>
    <dbReference type="NCBI Taxonomy" id="169760"/>
    <lineage>
        <taxon>Bacteria</taxon>
        <taxon>Bacillati</taxon>
        <taxon>Bacillota</taxon>
        <taxon>Bacilli</taxon>
        <taxon>Bacillales</taxon>
        <taxon>Paenibacillaceae</taxon>
        <taxon>Paenibacillus</taxon>
    </lineage>
</organism>
<sequence length="270" mass="30586">MRVIVIGAHPDEADMYAGGTATLFAERGHQVKFLSLTNGDAGHYEERGERLAARRKQEAQSAAQCLGISEYEVLGTPDGTVEPTLPFRNEVIRHIRRWRADLVISFHPEGGISPDNRYTGRVVSDAVPFTTVQGYMPDEPALSRTPLVLLMPDTTMLDDYKADIVIDVESTIEKKLLACDAHTTQFYESPAWHQGFPEQLPIEWEDRKKHLLEGWSATFHASPKMLPALQMWYGKERASAVRYVEPFEIARCSRPASREEWRSWLPMSAE</sequence>
<dbReference type="InterPro" id="IPR003737">
    <property type="entry name" value="GlcNAc_PI_deacetylase-related"/>
</dbReference>